<dbReference type="PANTHER" id="PTHR43739">
    <property type="entry name" value="XYLOGLUCANASE (EUROFUNG)"/>
    <property type="match status" value="1"/>
</dbReference>
<reference evidence="2" key="1">
    <citation type="submission" date="2020-04" db="EMBL/GenBank/DDBJ databases">
        <authorList>
            <person name="Zhang T."/>
        </authorList>
    </citation>
    <scope>NUCLEOTIDE SEQUENCE</scope>
    <source>
        <strain evidence="2">HKST-UBA01</strain>
    </source>
</reference>
<evidence type="ECO:0000256" key="1">
    <source>
        <dbReference type="SAM" id="MobiDB-lite"/>
    </source>
</evidence>
<dbReference type="SUPFAM" id="SSF110296">
    <property type="entry name" value="Oligoxyloglucan reducing end-specific cellobiohydrolase"/>
    <property type="match status" value="1"/>
</dbReference>
<dbReference type="PANTHER" id="PTHR43739:SF5">
    <property type="entry name" value="EXO-ALPHA-SIALIDASE"/>
    <property type="match status" value="1"/>
</dbReference>
<dbReference type="CDD" id="cd15482">
    <property type="entry name" value="Sialidase_non-viral"/>
    <property type="match status" value="1"/>
</dbReference>
<reference evidence="2" key="2">
    <citation type="journal article" date="2021" name="Microbiome">
        <title>Successional dynamics and alternative stable states in a saline activated sludge microbial community over 9 years.</title>
        <authorList>
            <person name="Wang Y."/>
            <person name="Ye J."/>
            <person name="Ju F."/>
            <person name="Liu L."/>
            <person name="Boyd J.A."/>
            <person name="Deng Y."/>
            <person name="Parks D.H."/>
            <person name="Jiang X."/>
            <person name="Yin X."/>
            <person name="Woodcroft B.J."/>
            <person name="Tyson G.W."/>
            <person name="Hugenholtz P."/>
            <person name="Polz M.F."/>
            <person name="Zhang T."/>
        </authorList>
    </citation>
    <scope>NUCLEOTIDE SEQUENCE</scope>
    <source>
        <strain evidence="2">HKST-UBA01</strain>
    </source>
</reference>
<gene>
    <name evidence="2" type="ORF">KC729_07960</name>
</gene>
<sequence length="515" mass="54609">MRLFVLTLASVTAMVVVGISATRDPGRGEDPAEWSCQPGRGLLAGLVRTLRGTSNVDRNVPDGRGLDGDRFGTWEGGHESDEDARNPDRPDLYAWERYFMRRNDAGVVPMDGLVRAKEQLASRDGGMRRDGGLWTWQWLGPGNIGGRVRAILVHPTITNRMWIGAASGGIWRSDDAGGSWTPVDDFLPSLAVTSLVMDPTNANVLYAGTGEGFYNFDAAPGAGIFKSTDGGANWSQLTSTNNTTFRYVNRLAHHPSVSGTLWAACRDGGIRKTTDGGVSWSLVLSTPSPACDVKVQASNGNRVLAGSTGFLPDLFGSAWLSTDGGASWSEQTTGGAGKLPSDAGRCEVAFGTGNYLYASLDHNGGEVWRSTNSGSTWSLRGSPSLGGQIWYDNALWVDPANNEFVVVGGVNAYRSTNGGTTFSVITDWGQYHHGLSAHADQHAIVPHPGYNGSTNRTVFFGNDGGIQKATNIGTVAPTTGWTNLANNRGITQFFKGASSPSGSVIVGGAQDNDKL</sequence>
<organism evidence="2 3">
    <name type="scientific">Eiseniibacteriota bacterium</name>
    <dbReference type="NCBI Taxonomy" id="2212470"/>
    <lineage>
        <taxon>Bacteria</taxon>
        <taxon>Candidatus Eiseniibacteriota</taxon>
    </lineage>
</organism>
<dbReference type="Proteomes" id="UP000697710">
    <property type="component" value="Unassembled WGS sequence"/>
</dbReference>
<protein>
    <recommendedName>
        <fullName evidence="4">Sortilin N-terminal domain-containing protein</fullName>
    </recommendedName>
</protein>
<feature type="compositionally biased region" description="Basic and acidic residues" evidence="1">
    <location>
        <begin position="59"/>
        <end position="87"/>
    </location>
</feature>
<dbReference type="InterPro" id="IPR052025">
    <property type="entry name" value="Xyloglucanase_GH74"/>
</dbReference>
<dbReference type="EMBL" id="JAGQHR010000197">
    <property type="protein sequence ID" value="MCA9727602.1"/>
    <property type="molecule type" value="Genomic_DNA"/>
</dbReference>
<name>A0A956RPN8_UNCEI</name>
<dbReference type="Gene3D" id="2.130.10.10">
    <property type="entry name" value="YVTN repeat-like/Quinoprotein amine dehydrogenase"/>
    <property type="match status" value="2"/>
</dbReference>
<accession>A0A956RPN8</accession>
<proteinExistence type="predicted"/>
<feature type="region of interest" description="Disordered" evidence="1">
    <location>
        <begin position="54"/>
        <end position="87"/>
    </location>
</feature>
<evidence type="ECO:0000313" key="2">
    <source>
        <dbReference type="EMBL" id="MCA9727602.1"/>
    </source>
</evidence>
<evidence type="ECO:0000313" key="3">
    <source>
        <dbReference type="Proteomes" id="UP000697710"/>
    </source>
</evidence>
<dbReference type="InterPro" id="IPR015943">
    <property type="entry name" value="WD40/YVTN_repeat-like_dom_sf"/>
</dbReference>
<dbReference type="AlphaFoldDB" id="A0A956RPN8"/>
<dbReference type="GO" id="GO:0010411">
    <property type="term" value="P:xyloglucan metabolic process"/>
    <property type="evidence" value="ECO:0007669"/>
    <property type="project" value="TreeGrafter"/>
</dbReference>
<evidence type="ECO:0008006" key="4">
    <source>
        <dbReference type="Google" id="ProtNLM"/>
    </source>
</evidence>
<feature type="non-terminal residue" evidence="2">
    <location>
        <position position="515"/>
    </location>
</feature>
<comment type="caution">
    <text evidence="2">The sequence shown here is derived from an EMBL/GenBank/DDBJ whole genome shotgun (WGS) entry which is preliminary data.</text>
</comment>